<dbReference type="SUPFAM" id="SSF81383">
    <property type="entry name" value="F-box domain"/>
    <property type="match status" value="1"/>
</dbReference>
<dbReference type="EMBL" id="KV425908">
    <property type="protein sequence ID" value="KZV99637.1"/>
    <property type="molecule type" value="Genomic_DNA"/>
</dbReference>
<dbReference type="Gene3D" id="1.20.1280.50">
    <property type="match status" value="1"/>
</dbReference>
<dbReference type="InterPro" id="IPR036047">
    <property type="entry name" value="F-box-like_dom_sf"/>
</dbReference>
<proteinExistence type="predicted"/>
<evidence type="ECO:0000313" key="1">
    <source>
        <dbReference type="EMBL" id="KZV99637.1"/>
    </source>
</evidence>
<protein>
    <recommendedName>
        <fullName evidence="3">F-box domain-containing protein</fullName>
    </recommendedName>
</protein>
<dbReference type="SUPFAM" id="SSF52047">
    <property type="entry name" value="RNI-like"/>
    <property type="match status" value="1"/>
</dbReference>
<name>A0A165MR66_EXIGL</name>
<dbReference type="InterPro" id="IPR032675">
    <property type="entry name" value="LRR_dom_sf"/>
</dbReference>
<evidence type="ECO:0000313" key="2">
    <source>
        <dbReference type="Proteomes" id="UP000077266"/>
    </source>
</evidence>
<organism evidence="1 2">
    <name type="scientific">Exidia glandulosa HHB12029</name>
    <dbReference type="NCBI Taxonomy" id="1314781"/>
    <lineage>
        <taxon>Eukaryota</taxon>
        <taxon>Fungi</taxon>
        <taxon>Dikarya</taxon>
        <taxon>Basidiomycota</taxon>
        <taxon>Agaricomycotina</taxon>
        <taxon>Agaricomycetes</taxon>
        <taxon>Auriculariales</taxon>
        <taxon>Exidiaceae</taxon>
        <taxon>Exidia</taxon>
    </lineage>
</organism>
<gene>
    <name evidence="1" type="ORF">EXIGLDRAFT_831371</name>
</gene>
<dbReference type="InParanoid" id="A0A165MR66"/>
<sequence>MAYNSDNCKRVVGAAEEVVIINAKRGNHSRDTQLAAGAFIIALGDDVTRLVFHRLPISGRISASHVCAFWRWLAVGDPLLWTTLHGPRTVIPVLWSRAGSAPVDVWLNFLESAIDDILSCLSAHLSRMRSLNITTRGYEVDVEDWQRILDALCQPAPSLSRLHLEGPYDPTCVRGVFPSAALQPRGTASRIQKLALIRTAGLDFSLLPPTLTHLALGDTSWCECRLTFRELQTLLRQCPGLRDLWLNVQADMSYAELDKASRPPLALRKLTLALDMDTELPLTQRVLEYLAHDGIHFVDVYNAESDPAHGIFHDVQASSMSIQIAKYFVSHCADVTVTDTSNRLRRVSAANYLELRQSPRLWDTLTTLTVYGDPVKQLARPPPPVPRLVTLRVFWSRNRLYRTIDSIAPWRLIHEGLWQCPALRVLELAVGTPAGQHEERRSQAGPVVIILSTILHFVARELSSGDVERVILRGGFNVLLNLGTHEQIPFELRTDLSPVTIPRLDTDPVFNGFDRDV</sequence>
<dbReference type="AlphaFoldDB" id="A0A165MR66"/>
<evidence type="ECO:0008006" key="3">
    <source>
        <dbReference type="Google" id="ProtNLM"/>
    </source>
</evidence>
<dbReference type="Gene3D" id="3.80.10.10">
    <property type="entry name" value="Ribonuclease Inhibitor"/>
    <property type="match status" value="1"/>
</dbReference>
<reference evidence="1 2" key="1">
    <citation type="journal article" date="2016" name="Mol. Biol. Evol.">
        <title>Comparative Genomics of Early-Diverging Mushroom-Forming Fungi Provides Insights into the Origins of Lignocellulose Decay Capabilities.</title>
        <authorList>
            <person name="Nagy L.G."/>
            <person name="Riley R."/>
            <person name="Tritt A."/>
            <person name="Adam C."/>
            <person name="Daum C."/>
            <person name="Floudas D."/>
            <person name="Sun H."/>
            <person name="Yadav J.S."/>
            <person name="Pangilinan J."/>
            <person name="Larsson K.H."/>
            <person name="Matsuura K."/>
            <person name="Barry K."/>
            <person name="Labutti K."/>
            <person name="Kuo R."/>
            <person name="Ohm R.A."/>
            <person name="Bhattacharya S.S."/>
            <person name="Shirouzu T."/>
            <person name="Yoshinaga Y."/>
            <person name="Martin F.M."/>
            <person name="Grigoriev I.V."/>
            <person name="Hibbett D.S."/>
        </authorList>
    </citation>
    <scope>NUCLEOTIDE SEQUENCE [LARGE SCALE GENOMIC DNA]</scope>
    <source>
        <strain evidence="1 2">HHB12029</strain>
    </source>
</reference>
<dbReference type="Proteomes" id="UP000077266">
    <property type="component" value="Unassembled WGS sequence"/>
</dbReference>
<keyword evidence="2" id="KW-1185">Reference proteome</keyword>
<dbReference type="OrthoDB" id="3203373at2759"/>
<accession>A0A165MR66</accession>